<evidence type="ECO:0000256" key="1">
    <source>
        <dbReference type="ARBA" id="ARBA00005234"/>
    </source>
</evidence>
<dbReference type="Pfam" id="PF02902">
    <property type="entry name" value="Peptidase_C48"/>
    <property type="match status" value="1"/>
</dbReference>
<protein>
    <recommendedName>
        <fullName evidence="5">Ubiquitin-like protease family profile domain-containing protein</fullName>
    </recommendedName>
</protein>
<dbReference type="SUPFAM" id="SSF54001">
    <property type="entry name" value="Cysteine proteinases"/>
    <property type="match status" value="1"/>
</dbReference>
<keyword evidence="7" id="KW-1185">Reference proteome</keyword>
<accession>A0ABU6YU56</accession>
<feature type="domain" description="Ubiquitin-like protease family profile" evidence="5">
    <location>
        <begin position="411"/>
        <end position="633"/>
    </location>
</feature>
<feature type="region of interest" description="Disordered" evidence="4">
    <location>
        <begin position="269"/>
        <end position="338"/>
    </location>
</feature>
<comment type="caution">
    <text evidence="6">The sequence shown here is derived from an EMBL/GenBank/DDBJ whole genome shotgun (WGS) entry which is preliminary data.</text>
</comment>
<keyword evidence="3" id="KW-0378">Hydrolase</keyword>
<evidence type="ECO:0000256" key="2">
    <source>
        <dbReference type="ARBA" id="ARBA00022670"/>
    </source>
</evidence>
<evidence type="ECO:0000313" key="6">
    <source>
        <dbReference type="EMBL" id="MED6213942.1"/>
    </source>
</evidence>
<gene>
    <name evidence="6" type="ORF">PIB30_098295</name>
</gene>
<dbReference type="PANTHER" id="PTHR34835">
    <property type="entry name" value="OS07G0283600 PROTEIN-RELATED"/>
    <property type="match status" value="1"/>
</dbReference>
<evidence type="ECO:0000259" key="5">
    <source>
        <dbReference type="PROSITE" id="PS50600"/>
    </source>
</evidence>
<dbReference type="InterPro" id="IPR038765">
    <property type="entry name" value="Papain-like_cys_pep_sf"/>
</dbReference>
<comment type="similarity">
    <text evidence="1">Belongs to the peptidase C48 family.</text>
</comment>
<evidence type="ECO:0000256" key="3">
    <source>
        <dbReference type="ARBA" id="ARBA00022801"/>
    </source>
</evidence>
<keyword evidence="2" id="KW-0645">Protease</keyword>
<reference evidence="6 7" key="1">
    <citation type="journal article" date="2023" name="Plants (Basel)">
        <title>Bridging the Gap: Combining Genomics and Transcriptomics Approaches to Understand Stylosanthes scabra, an Orphan Legume from the Brazilian Caatinga.</title>
        <authorList>
            <person name="Ferreira-Neto J.R.C."/>
            <person name="da Silva M.D."/>
            <person name="Binneck E."/>
            <person name="de Melo N.F."/>
            <person name="da Silva R.H."/>
            <person name="de Melo A.L.T.M."/>
            <person name="Pandolfi V."/>
            <person name="Bustamante F.O."/>
            <person name="Brasileiro-Vidal A.C."/>
            <person name="Benko-Iseppon A.M."/>
        </authorList>
    </citation>
    <scope>NUCLEOTIDE SEQUENCE [LARGE SCALE GENOMIC DNA]</scope>
    <source>
        <tissue evidence="6">Leaves</tissue>
    </source>
</reference>
<evidence type="ECO:0000256" key="4">
    <source>
        <dbReference type="SAM" id="MobiDB-lite"/>
    </source>
</evidence>
<dbReference type="PROSITE" id="PS50600">
    <property type="entry name" value="ULP_PROTEASE"/>
    <property type="match status" value="1"/>
</dbReference>
<feature type="compositionally biased region" description="Basic and acidic residues" evidence="4">
    <location>
        <begin position="269"/>
        <end position="331"/>
    </location>
</feature>
<dbReference type="EMBL" id="JASCZI010244153">
    <property type="protein sequence ID" value="MED6213942.1"/>
    <property type="molecule type" value="Genomic_DNA"/>
</dbReference>
<name>A0ABU6YU56_9FABA</name>
<organism evidence="6 7">
    <name type="scientific">Stylosanthes scabra</name>
    <dbReference type="NCBI Taxonomy" id="79078"/>
    <lineage>
        <taxon>Eukaryota</taxon>
        <taxon>Viridiplantae</taxon>
        <taxon>Streptophyta</taxon>
        <taxon>Embryophyta</taxon>
        <taxon>Tracheophyta</taxon>
        <taxon>Spermatophyta</taxon>
        <taxon>Magnoliopsida</taxon>
        <taxon>eudicotyledons</taxon>
        <taxon>Gunneridae</taxon>
        <taxon>Pentapetalae</taxon>
        <taxon>rosids</taxon>
        <taxon>fabids</taxon>
        <taxon>Fabales</taxon>
        <taxon>Fabaceae</taxon>
        <taxon>Papilionoideae</taxon>
        <taxon>50 kb inversion clade</taxon>
        <taxon>dalbergioids sensu lato</taxon>
        <taxon>Dalbergieae</taxon>
        <taxon>Pterocarpus clade</taxon>
        <taxon>Stylosanthes</taxon>
    </lineage>
</organism>
<evidence type="ECO:0000313" key="7">
    <source>
        <dbReference type="Proteomes" id="UP001341840"/>
    </source>
</evidence>
<sequence>MVKDSGKSIKQSKGGKPKKDQGHEFRCIQKTVVGIFRGCLDTSPEKRALVEEMGFGVLSNLPNYYLKQKVLKELFNRFDIYDNTIHAVAGVVEITTKKIGDALGLSSTSTPFPDKVMPKELSEEDFAVYKFFQGKTQAQLGKLIMDTPVDTVENKRLFMRALLLFVQKTFLLATSSANVMPRAYPTLYDVENTKQRNWALHVHNFLLEELKKAKENKTKSIHGCCYALLIIYFHETQFGKNSREPIAQPPWIDYWNGRTLWDRMKQEKRDAAVKTDTEGYVPHESEKDSDSEDTRSEELVQRKSRPEPNPAQEERRSKKRHESNDATEAHFGRPIYPTQEVIDVSSGSEDERPPLIPKTEQLDPYSPSAKIISEVLMSMNRDEAPSFDLGIDPPLPQREEAPSFDLGIDPPLLTTQDLSDIEELDELIKKAKDQFQTPQPKKSLENQKELEEKVVTWATVPKGGNEFKTIFKLAGDMFLEAMRYQFQSMAPKNYIDIQHGQSWMDTQNNRPHGIASLVNHEEYMVYLDKKKLITHRFIFASILFSEHWWLYVLDIEKRDFFVLDSKNIVPPSDERSSLNRFASNILDQLRIWAGAPSIFDQGSCSLLPRYVNIPRQPNETDCGVFVMKWMELIDPTGLAASCEANKGYNIDKWGEPKLEEFRKELVAKIILSKDNEKRMETIRILNDLRNIRPAAVLRSPYVQVSSADLYTK</sequence>
<dbReference type="Gene3D" id="3.40.395.10">
    <property type="entry name" value="Adenoviral Proteinase, Chain A"/>
    <property type="match status" value="1"/>
</dbReference>
<dbReference type="Proteomes" id="UP001341840">
    <property type="component" value="Unassembled WGS sequence"/>
</dbReference>
<proteinExistence type="inferred from homology"/>
<feature type="region of interest" description="Disordered" evidence="4">
    <location>
        <begin position="344"/>
        <end position="363"/>
    </location>
</feature>
<feature type="region of interest" description="Disordered" evidence="4">
    <location>
        <begin position="1"/>
        <end position="22"/>
    </location>
</feature>
<dbReference type="InterPro" id="IPR003653">
    <property type="entry name" value="Peptidase_C48_C"/>
</dbReference>